<name>A0A444Z1W3_ARAHY</name>
<dbReference type="Pfam" id="PF03004">
    <property type="entry name" value="Transposase_24"/>
    <property type="match status" value="1"/>
</dbReference>
<evidence type="ECO:0000256" key="1">
    <source>
        <dbReference type="SAM" id="MobiDB-lite"/>
    </source>
</evidence>
<reference evidence="2 3" key="1">
    <citation type="submission" date="2019-01" db="EMBL/GenBank/DDBJ databases">
        <title>Sequencing of cultivated peanut Arachis hypogaea provides insights into genome evolution and oil improvement.</title>
        <authorList>
            <person name="Chen X."/>
        </authorList>
    </citation>
    <scope>NUCLEOTIDE SEQUENCE [LARGE SCALE GENOMIC DNA]</scope>
    <source>
        <strain evidence="3">cv. Fuhuasheng</strain>
        <tissue evidence="2">Leaves</tissue>
    </source>
</reference>
<protein>
    <submittedName>
        <fullName evidence="2">Uncharacterized protein</fullName>
    </submittedName>
</protein>
<keyword evidence="3" id="KW-1185">Reference proteome</keyword>
<proteinExistence type="predicted"/>
<accession>A0A444Z1W3</accession>
<organism evidence="2 3">
    <name type="scientific">Arachis hypogaea</name>
    <name type="common">Peanut</name>
    <dbReference type="NCBI Taxonomy" id="3818"/>
    <lineage>
        <taxon>Eukaryota</taxon>
        <taxon>Viridiplantae</taxon>
        <taxon>Streptophyta</taxon>
        <taxon>Embryophyta</taxon>
        <taxon>Tracheophyta</taxon>
        <taxon>Spermatophyta</taxon>
        <taxon>Magnoliopsida</taxon>
        <taxon>eudicotyledons</taxon>
        <taxon>Gunneridae</taxon>
        <taxon>Pentapetalae</taxon>
        <taxon>rosids</taxon>
        <taxon>fabids</taxon>
        <taxon>Fabales</taxon>
        <taxon>Fabaceae</taxon>
        <taxon>Papilionoideae</taxon>
        <taxon>50 kb inversion clade</taxon>
        <taxon>dalbergioids sensu lato</taxon>
        <taxon>Dalbergieae</taxon>
        <taxon>Pterocarpus clade</taxon>
        <taxon>Arachis</taxon>
    </lineage>
</organism>
<evidence type="ECO:0000313" key="2">
    <source>
        <dbReference type="EMBL" id="RYR08156.1"/>
    </source>
</evidence>
<dbReference type="EMBL" id="SDMP01000015">
    <property type="protein sequence ID" value="RYR08156.1"/>
    <property type="molecule type" value="Genomic_DNA"/>
</dbReference>
<comment type="caution">
    <text evidence="2">The sequence shown here is derived from an EMBL/GenBank/DDBJ whole genome shotgun (WGS) entry which is preliminary data.</text>
</comment>
<sequence length="309" mass="34833">MRHPEEGGRALSLEIFSSERRSFKAEVLQIRLLVMVIAVVVPQDFWILSLYSNHTSDATGCRFGRPVVHHDPNPNYVPLSMAMTSPPIVQQAASTATPTRATDAMAPESNHGSKAAADAPPPLPTTQLCIWPDGSTGFFTNTNACTQKMTNVIKLMYDQPWPSYTKILAETSCTSFRMLSMTWPSEKYSTIGLVGGSSRCWIMFVMGKTSRRTSLLVHWETDAEFRHQRLTNQANRASIRSSEYTNGSTTFMKTNARLLKSLERKATLAETFKYTHTLKENKARFVYQRSQDHYESYTLRLEAATQQSQ</sequence>
<dbReference type="AlphaFoldDB" id="A0A444Z1W3"/>
<evidence type="ECO:0000313" key="3">
    <source>
        <dbReference type="Proteomes" id="UP000289738"/>
    </source>
</evidence>
<gene>
    <name evidence="2" type="ORF">Ahy_B05g075714</name>
</gene>
<dbReference type="Proteomes" id="UP000289738">
    <property type="component" value="Chromosome B05"/>
</dbReference>
<dbReference type="InterPro" id="IPR004252">
    <property type="entry name" value="Probable_transposase_24"/>
</dbReference>
<feature type="region of interest" description="Disordered" evidence="1">
    <location>
        <begin position="92"/>
        <end position="120"/>
    </location>
</feature>